<dbReference type="Pfam" id="PF08888">
    <property type="entry name" value="HopJ"/>
    <property type="match status" value="1"/>
</dbReference>
<evidence type="ECO:0000313" key="1">
    <source>
        <dbReference type="EMBL" id="ESS71475.1"/>
    </source>
</evidence>
<dbReference type="STRING" id="1116472.MGMO_101c00100"/>
<dbReference type="eggNOG" id="ENOG5032RP0">
    <property type="taxonomic scope" value="Bacteria"/>
</dbReference>
<dbReference type="InterPro" id="IPR038604">
    <property type="entry name" value="HopJ_sf"/>
</dbReference>
<dbReference type="AlphaFoldDB" id="V5BDU2"/>
<dbReference type="EMBL" id="AYLO01000097">
    <property type="protein sequence ID" value="ESS71475.1"/>
    <property type="molecule type" value="Genomic_DNA"/>
</dbReference>
<accession>V5BDU2</accession>
<name>V5BDU2_9GAMM</name>
<dbReference type="OrthoDB" id="9790826at2"/>
<dbReference type="Gene3D" id="3.20.160.10">
    <property type="entry name" value="vpa0580 domain like"/>
    <property type="match status" value="1"/>
</dbReference>
<sequence length="120" mass="13601">MTLDKFIEKIAQGVAISFNETIIIITENYHYQPTEFSNGLGEDILVNPAGVNEGSCKIFAFAKLHQLNEQQTLNLFGDYYREDVLQNPNGTGHQNIRNFMRYGWEGIHFNGMALTPMKSA</sequence>
<evidence type="ECO:0000313" key="2">
    <source>
        <dbReference type="Proteomes" id="UP000017842"/>
    </source>
</evidence>
<reference evidence="1 2" key="1">
    <citation type="journal article" date="2013" name="Genome Announc.">
        <title>Draft Genome Sequence of the Methanotrophic Gammaproteobacterium Methyloglobulus morosus DSM 22980 Strain KoM1.</title>
        <authorList>
            <person name="Poehlein A."/>
            <person name="Deutzmann J.S."/>
            <person name="Daniel R."/>
            <person name="Simeonova D.D."/>
        </authorList>
    </citation>
    <scope>NUCLEOTIDE SEQUENCE [LARGE SCALE GENOMIC DNA]</scope>
    <source>
        <strain evidence="1 2">KoM1</strain>
    </source>
</reference>
<dbReference type="RefSeq" id="WP_023495474.1">
    <property type="nucleotide sequence ID" value="NZ_AYLO01000097.1"/>
</dbReference>
<comment type="caution">
    <text evidence="1">The sequence shown here is derived from an EMBL/GenBank/DDBJ whole genome shotgun (WGS) entry which is preliminary data.</text>
</comment>
<organism evidence="1 2">
    <name type="scientific">Methyloglobulus morosus KoM1</name>
    <dbReference type="NCBI Taxonomy" id="1116472"/>
    <lineage>
        <taxon>Bacteria</taxon>
        <taxon>Pseudomonadati</taxon>
        <taxon>Pseudomonadota</taxon>
        <taxon>Gammaproteobacteria</taxon>
        <taxon>Methylococcales</taxon>
        <taxon>Methylococcaceae</taxon>
        <taxon>Methyloglobulus</taxon>
    </lineage>
</organism>
<dbReference type="PATRIC" id="fig|1116472.3.peg.2775"/>
<proteinExistence type="predicted"/>
<dbReference type="Proteomes" id="UP000017842">
    <property type="component" value="Unassembled WGS sequence"/>
</dbReference>
<gene>
    <name evidence="1" type="ORF">MGMO_101c00100</name>
</gene>
<dbReference type="InterPro" id="IPR014984">
    <property type="entry name" value="HopJ"/>
</dbReference>
<protein>
    <submittedName>
        <fullName evidence="1">HopJ type III effector protein</fullName>
    </submittedName>
</protein>
<keyword evidence="2" id="KW-1185">Reference proteome</keyword>